<protein>
    <recommendedName>
        <fullName evidence="12">lytic cellulose monooxygenase (C4-dehydrogenating)</fullName>
        <ecNumber evidence="12">1.14.99.56</ecNumber>
    </recommendedName>
</protein>
<keyword evidence="3" id="KW-0136">Cellulose degradation</keyword>
<name>A0A060SJX3_PYCCI</name>
<dbReference type="EMBL" id="CCBP010000114">
    <property type="protein sequence ID" value="CDO72529.1"/>
    <property type="molecule type" value="Genomic_DNA"/>
</dbReference>
<evidence type="ECO:0000256" key="4">
    <source>
        <dbReference type="ARBA" id="ARBA00023002"/>
    </source>
</evidence>
<feature type="signal peptide" evidence="14">
    <location>
        <begin position="1"/>
        <end position="22"/>
    </location>
</feature>
<keyword evidence="2" id="KW-0479">Metal-binding</keyword>
<evidence type="ECO:0000256" key="8">
    <source>
        <dbReference type="ARBA" id="ARBA00023277"/>
    </source>
</evidence>
<comment type="similarity">
    <text evidence="10">Belongs to the polysaccharide monooxygenase AA9 family.</text>
</comment>
<feature type="chain" id="PRO_5001587599" description="lytic cellulose monooxygenase (C4-dehydrogenating)" evidence="14">
    <location>
        <begin position="23"/>
        <end position="337"/>
    </location>
</feature>
<feature type="compositionally biased region" description="Basic residues" evidence="13">
    <location>
        <begin position="317"/>
        <end position="337"/>
    </location>
</feature>
<dbReference type="GO" id="GO:0030245">
    <property type="term" value="P:cellulose catabolic process"/>
    <property type="evidence" value="ECO:0007669"/>
    <property type="project" value="UniProtKB-KW"/>
</dbReference>
<evidence type="ECO:0000256" key="13">
    <source>
        <dbReference type="SAM" id="MobiDB-lite"/>
    </source>
</evidence>
<dbReference type="InterPro" id="IPR049892">
    <property type="entry name" value="AA9"/>
</dbReference>
<dbReference type="GO" id="GO:0004497">
    <property type="term" value="F:monooxygenase activity"/>
    <property type="evidence" value="ECO:0007669"/>
    <property type="project" value="UniProtKB-KW"/>
</dbReference>
<keyword evidence="4" id="KW-0560">Oxidoreductase</keyword>
<keyword evidence="9" id="KW-0624">Polysaccharide degradation</keyword>
<evidence type="ECO:0000256" key="2">
    <source>
        <dbReference type="ARBA" id="ARBA00022723"/>
    </source>
</evidence>
<evidence type="ECO:0000256" key="5">
    <source>
        <dbReference type="ARBA" id="ARBA00023008"/>
    </source>
</evidence>
<comment type="cofactor">
    <cofactor evidence="1">
        <name>Cu(2+)</name>
        <dbReference type="ChEBI" id="CHEBI:29036"/>
    </cofactor>
</comment>
<accession>A0A060SJX3</accession>
<keyword evidence="17" id="KW-1185">Reference proteome</keyword>
<keyword evidence="8" id="KW-0119">Carbohydrate metabolism</keyword>
<keyword evidence="5" id="KW-0186">Copper</keyword>
<feature type="domain" description="Auxiliary Activity family 9 catalytic" evidence="15">
    <location>
        <begin position="23"/>
        <end position="216"/>
    </location>
</feature>
<keyword evidence="6" id="KW-0503">Monooxygenase</keyword>
<dbReference type="STRING" id="5643.A0A060SJX3"/>
<proteinExistence type="inferred from homology"/>
<dbReference type="HOGENOM" id="CLU_031730_1_0_1"/>
<dbReference type="Proteomes" id="UP000029665">
    <property type="component" value="Unassembled WGS sequence"/>
</dbReference>
<evidence type="ECO:0000256" key="12">
    <source>
        <dbReference type="ARBA" id="ARBA00047174"/>
    </source>
</evidence>
<evidence type="ECO:0000256" key="9">
    <source>
        <dbReference type="ARBA" id="ARBA00023326"/>
    </source>
</evidence>
<dbReference type="GO" id="GO:0046872">
    <property type="term" value="F:metal ion binding"/>
    <property type="evidence" value="ECO:0007669"/>
    <property type="project" value="UniProtKB-KW"/>
</dbReference>
<dbReference type="AlphaFoldDB" id="A0A060SJX3"/>
<dbReference type="OrthoDB" id="4849160at2759"/>
<comment type="caution">
    <text evidence="16">The sequence shown here is derived from an EMBL/GenBank/DDBJ whole genome shotgun (WGS) entry which is preliminary data.</text>
</comment>
<evidence type="ECO:0000313" key="17">
    <source>
        <dbReference type="Proteomes" id="UP000029665"/>
    </source>
</evidence>
<sequence>MFSTLPLVAAALALVGPTAVSAHGYVKKYEIGSQTYPAWDPFNDPYASPVPNRIERHIPDDGPVLDVTSPDIACNKGGETGVNAFATIAAGDKITFDWTNWPADHQGPVSTYMASCNGDCSKFDVSDAKWFKIDAAGYSNGKWAATQLIDNGYKWTSVIPSELKAGEYLVRHEIVALHSVGQPQFYPGCAQVKVTGSGSKEPSGSELVSLPGLYNNIKWPDIWDDSFHSFVVPGPAPAFSGSSSGSDDTDSTPASSTPAHTSSAAPEKASSTQVHTATTTSVHTSAPATSSQASTASRASSVASSSKPTTTGTGRCSAKRRRGMVKRHVSHHAKRHH</sequence>
<gene>
    <name evidence="16" type="ORF">BN946_scf184983.g12</name>
</gene>
<evidence type="ECO:0000259" key="15">
    <source>
        <dbReference type="Pfam" id="PF03443"/>
    </source>
</evidence>
<dbReference type="Gene3D" id="2.70.50.70">
    <property type="match status" value="1"/>
</dbReference>
<organism evidence="16 17">
    <name type="scientific">Pycnoporus cinnabarinus</name>
    <name type="common">Cinnabar-red polypore</name>
    <name type="synonym">Trametes cinnabarina</name>
    <dbReference type="NCBI Taxonomy" id="5643"/>
    <lineage>
        <taxon>Eukaryota</taxon>
        <taxon>Fungi</taxon>
        <taxon>Dikarya</taxon>
        <taxon>Basidiomycota</taxon>
        <taxon>Agaricomycotina</taxon>
        <taxon>Agaricomycetes</taxon>
        <taxon>Polyporales</taxon>
        <taxon>Polyporaceae</taxon>
        <taxon>Trametes</taxon>
    </lineage>
</organism>
<dbReference type="CDD" id="cd21175">
    <property type="entry name" value="LPMO_AA9"/>
    <property type="match status" value="1"/>
</dbReference>
<keyword evidence="7" id="KW-1015">Disulfide bond</keyword>
<dbReference type="OMA" id="WPADHQG"/>
<evidence type="ECO:0000313" key="16">
    <source>
        <dbReference type="EMBL" id="CDO72529.1"/>
    </source>
</evidence>
<feature type="region of interest" description="Disordered" evidence="13">
    <location>
        <begin position="238"/>
        <end position="337"/>
    </location>
</feature>
<comment type="catalytic activity">
    <reaction evidence="11">
        <text>[(1-&gt;4)-beta-D-glucosyl]n+m + reduced acceptor + O2 = 4-dehydro-beta-D-glucosyl-[(1-&gt;4)-beta-D-glucosyl]n-1 + [(1-&gt;4)-beta-D-glucosyl]m + acceptor + H2O.</text>
        <dbReference type="EC" id="1.14.99.56"/>
    </reaction>
</comment>
<dbReference type="EC" id="1.14.99.56" evidence="12"/>
<evidence type="ECO:0000256" key="11">
    <source>
        <dbReference type="ARBA" id="ARBA00045077"/>
    </source>
</evidence>
<dbReference type="PANTHER" id="PTHR33353">
    <property type="entry name" value="PUTATIVE (AFU_ORTHOLOGUE AFUA_1G12560)-RELATED"/>
    <property type="match status" value="1"/>
</dbReference>
<evidence type="ECO:0000256" key="7">
    <source>
        <dbReference type="ARBA" id="ARBA00023157"/>
    </source>
</evidence>
<feature type="compositionally biased region" description="Low complexity" evidence="13">
    <location>
        <begin position="238"/>
        <end position="311"/>
    </location>
</feature>
<dbReference type="PANTHER" id="PTHR33353:SF6">
    <property type="entry name" value="ENDOGLUCANASE IV"/>
    <property type="match status" value="1"/>
</dbReference>
<evidence type="ECO:0000256" key="10">
    <source>
        <dbReference type="ARBA" id="ARBA00044502"/>
    </source>
</evidence>
<reference evidence="16" key="1">
    <citation type="submission" date="2014-01" db="EMBL/GenBank/DDBJ databases">
        <title>The genome of the white-rot fungus Pycnoporus cinnabarinus: a basidiomycete model with a versatile arsenal for lignocellulosic biomass breakdown.</title>
        <authorList>
            <person name="Levasseur A."/>
            <person name="Lomascolo A."/>
            <person name="Ruiz-Duenas F.J."/>
            <person name="Uzan E."/>
            <person name="Piumi F."/>
            <person name="Kues U."/>
            <person name="Ram A.F.J."/>
            <person name="Murat C."/>
            <person name="Haon M."/>
            <person name="Benoit I."/>
            <person name="Arfi Y."/>
            <person name="Chevret D."/>
            <person name="Drula E."/>
            <person name="Kwon M.J."/>
            <person name="Gouret P."/>
            <person name="Lesage-Meessen L."/>
            <person name="Lombard V."/>
            <person name="Mariette J."/>
            <person name="Noirot C."/>
            <person name="Park J."/>
            <person name="Patyshakuliyeva A."/>
            <person name="Wieneger R.A.B."/>
            <person name="Wosten H.A.B."/>
            <person name="Martin F."/>
            <person name="Coutinho P.M."/>
            <person name="de Vries R."/>
            <person name="Martinez A.T."/>
            <person name="Klopp C."/>
            <person name="Pontarotti P."/>
            <person name="Henrissat B."/>
            <person name="Record E."/>
        </authorList>
    </citation>
    <scope>NUCLEOTIDE SEQUENCE [LARGE SCALE GENOMIC DNA]</scope>
    <source>
        <strain evidence="16">BRFM137</strain>
    </source>
</reference>
<evidence type="ECO:0000256" key="1">
    <source>
        <dbReference type="ARBA" id="ARBA00001973"/>
    </source>
</evidence>
<keyword evidence="14" id="KW-0732">Signal</keyword>
<dbReference type="InterPro" id="IPR005103">
    <property type="entry name" value="AA9_LPMO"/>
</dbReference>
<evidence type="ECO:0000256" key="6">
    <source>
        <dbReference type="ARBA" id="ARBA00023033"/>
    </source>
</evidence>
<evidence type="ECO:0000256" key="14">
    <source>
        <dbReference type="SAM" id="SignalP"/>
    </source>
</evidence>
<dbReference type="Pfam" id="PF03443">
    <property type="entry name" value="AA9"/>
    <property type="match status" value="1"/>
</dbReference>
<evidence type="ECO:0000256" key="3">
    <source>
        <dbReference type="ARBA" id="ARBA00023001"/>
    </source>
</evidence>